<dbReference type="PANTHER" id="PTHR10953:SF102">
    <property type="entry name" value="ADENYLYLTRANSFERASE AND SULFURTRANSFERASE MOCS3"/>
    <property type="match status" value="1"/>
</dbReference>
<dbReference type="InterPro" id="IPR000594">
    <property type="entry name" value="ThiF_NAD_FAD-bd"/>
</dbReference>
<dbReference type="RefSeq" id="WP_124565575.1">
    <property type="nucleotide sequence ID" value="NZ_JARRRY010000020.1"/>
</dbReference>
<keyword evidence="2" id="KW-0808">Transferase</keyword>
<proteinExistence type="predicted"/>
<sequence>MNDRYARQVSFQSIGKNGQKKLADKHVLIIGAGALGSMGAEMLARAGVGCLTIVDRDYVDWSNLQRQLLYDEEDVKRHIPKAIAAKNRLEKINGDIRIKAYVEDVTPSVLERLLYKVDVILDATDNFETRFIINDAAQKHRIPWVYGACIGSQGITYTFLPRETPCLTCLLETVPLGMGTCDTIGVISPAVAMTVSYQVAEVLKLLTDNEVRRTIVSFDVWKNEYSAIDVSKLRNENCPSCGAKAHYPYLHKTLSQTVVLCGRDSVQIRLQQELPLEEYKQLLEHRVDGLVINDYLLSFMAERKKCTAFRDGRVFIHGTKNIAEAKSMYHRYFS</sequence>
<keyword evidence="3" id="KW-1185">Reference proteome</keyword>
<gene>
    <name evidence="2" type="ORF">P6P90_15055</name>
</gene>
<name>A0ABT6H7B9_9BACI</name>
<comment type="caution">
    <text evidence="2">The sequence shown here is derived from an EMBL/GenBank/DDBJ whole genome shotgun (WGS) entry which is preliminary data.</text>
</comment>
<dbReference type="SUPFAM" id="SSF69572">
    <property type="entry name" value="Activating enzymes of the ubiquitin-like proteins"/>
    <property type="match status" value="1"/>
</dbReference>
<evidence type="ECO:0000313" key="3">
    <source>
        <dbReference type="Proteomes" id="UP001218246"/>
    </source>
</evidence>
<dbReference type="Gene3D" id="3.40.50.720">
    <property type="entry name" value="NAD(P)-binding Rossmann-like Domain"/>
    <property type="match status" value="1"/>
</dbReference>
<organism evidence="2 3">
    <name type="scientific">Ectobacillus antri</name>
    <dbReference type="NCBI Taxonomy" id="2486280"/>
    <lineage>
        <taxon>Bacteria</taxon>
        <taxon>Bacillati</taxon>
        <taxon>Bacillota</taxon>
        <taxon>Bacilli</taxon>
        <taxon>Bacillales</taxon>
        <taxon>Bacillaceae</taxon>
        <taxon>Ectobacillus</taxon>
    </lineage>
</organism>
<dbReference type="EMBL" id="JARULN010000022">
    <property type="protein sequence ID" value="MDG5755237.1"/>
    <property type="molecule type" value="Genomic_DNA"/>
</dbReference>
<dbReference type="InterPro" id="IPR045886">
    <property type="entry name" value="ThiF/MoeB/HesA"/>
</dbReference>
<dbReference type="CDD" id="cd00757">
    <property type="entry name" value="ThiF_MoeB_HesA_family"/>
    <property type="match status" value="1"/>
</dbReference>
<keyword evidence="2" id="KW-0548">Nucleotidyltransferase</keyword>
<dbReference type="GO" id="GO:0016779">
    <property type="term" value="F:nucleotidyltransferase activity"/>
    <property type="evidence" value="ECO:0007669"/>
    <property type="project" value="UniProtKB-KW"/>
</dbReference>
<dbReference type="Pfam" id="PF00899">
    <property type="entry name" value="ThiF"/>
    <property type="match status" value="1"/>
</dbReference>
<dbReference type="InterPro" id="IPR035985">
    <property type="entry name" value="Ubiquitin-activating_enz"/>
</dbReference>
<dbReference type="PANTHER" id="PTHR10953">
    <property type="entry name" value="UBIQUITIN-ACTIVATING ENZYME E1"/>
    <property type="match status" value="1"/>
</dbReference>
<evidence type="ECO:0000313" key="2">
    <source>
        <dbReference type="EMBL" id="MDG5755237.1"/>
    </source>
</evidence>
<feature type="domain" description="THIF-type NAD/FAD binding fold" evidence="1">
    <location>
        <begin position="5"/>
        <end position="239"/>
    </location>
</feature>
<evidence type="ECO:0000259" key="1">
    <source>
        <dbReference type="Pfam" id="PF00899"/>
    </source>
</evidence>
<dbReference type="Proteomes" id="UP001218246">
    <property type="component" value="Unassembled WGS sequence"/>
</dbReference>
<accession>A0ABT6H7B9</accession>
<protein>
    <submittedName>
        <fullName evidence="2">ThiF family adenylyltransferase</fullName>
    </submittedName>
</protein>
<reference evidence="2 3" key="1">
    <citation type="submission" date="2023-04" db="EMBL/GenBank/DDBJ databases">
        <title>Ectobacillus antri isolated from activated sludge.</title>
        <authorList>
            <person name="Yan P."/>
            <person name="Liu X."/>
        </authorList>
    </citation>
    <scope>NUCLEOTIDE SEQUENCE [LARGE SCALE GENOMIC DNA]</scope>
    <source>
        <strain evidence="2 3">C18H</strain>
    </source>
</reference>